<evidence type="ECO:0000313" key="2">
    <source>
        <dbReference type="EMBL" id="KAF7728183.1"/>
    </source>
</evidence>
<gene>
    <name evidence="2" type="ORF">EC973_006577</name>
</gene>
<sequence>MVHKGALEPKNAKAHSHYHAKNEDEDEMDESTTSAVTGTLALAHFFNTTGPEEFQRPQRSPNTFFRRRKNKKGPSPTASNSTSTNDRPPPLSSSSSPTPTSTLSAASRRYIEIIPKSDFKQEPSVQSAAHNEMVPSIATNPILPSNAKQRESSLYSVSQLSTISSGSHKKSIKRQNTVGSSMTRRSTRSTVTTASQYFPQLAAHDFSLAEEDTPEENQKATEFLMSRFDGVDTIEAALRQRLERLQVLQYEKPSQVVAAGLATEHLRALQASALDQNEATKKKVRHVQVQTSPVKEIDVSEVRIDHVSNSADDSLERQLVEEKWQSKRLEAALDTSCDHFEVLAGLAYKKLRELWEEKSRWENSYMELRQQLMELQQQQQQQQQQGQEEHQQEQE</sequence>
<evidence type="ECO:0000313" key="3">
    <source>
        <dbReference type="Proteomes" id="UP000605846"/>
    </source>
</evidence>
<feature type="compositionally biased region" description="Low complexity" evidence="1">
    <location>
        <begin position="74"/>
        <end position="85"/>
    </location>
</feature>
<keyword evidence="3" id="KW-1185">Reference proteome</keyword>
<organism evidence="2 3">
    <name type="scientific">Apophysomyces ossiformis</name>
    <dbReference type="NCBI Taxonomy" id="679940"/>
    <lineage>
        <taxon>Eukaryota</taxon>
        <taxon>Fungi</taxon>
        <taxon>Fungi incertae sedis</taxon>
        <taxon>Mucoromycota</taxon>
        <taxon>Mucoromycotina</taxon>
        <taxon>Mucoromycetes</taxon>
        <taxon>Mucorales</taxon>
        <taxon>Mucorineae</taxon>
        <taxon>Mucoraceae</taxon>
        <taxon>Apophysomyces</taxon>
    </lineage>
</organism>
<feature type="region of interest" description="Disordered" evidence="1">
    <location>
        <begin position="1"/>
        <end position="104"/>
    </location>
</feature>
<dbReference type="EMBL" id="JABAYA010000042">
    <property type="protein sequence ID" value="KAF7728183.1"/>
    <property type="molecule type" value="Genomic_DNA"/>
</dbReference>
<feature type="region of interest" description="Disordered" evidence="1">
    <location>
        <begin position="373"/>
        <end position="395"/>
    </location>
</feature>
<feature type="region of interest" description="Disordered" evidence="1">
    <location>
        <begin position="165"/>
        <end position="194"/>
    </location>
</feature>
<name>A0A8H7BT75_9FUNG</name>
<comment type="caution">
    <text evidence="2">The sequence shown here is derived from an EMBL/GenBank/DDBJ whole genome shotgun (WGS) entry which is preliminary data.</text>
</comment>
<proteinExistence type="predicted"/>
<reference evidence="2" key="1">
    <citation type="submission" date="2020-01" db="EMBL/GenBank/DDBJ databases">
        <title>Genome Sequencing of Three Apophysomyces-Like Fungal Strains Confirms a Novel Fungal Genus in the Mucoromycota with divergent Burkholderia-like Endosymbiotic Bacteria.</title>
        <authorList>
            <person name="Stajich J.E."/>
            <person name="Macias A.M."/>
            <person name="Carter-House D."/>
            <person name="Lovett B."/>
            <person name="Kasson L.R."/>
            <person name="Berry K."/>
            <person name="Grigoriev I."/>
            <person name="Chang Y."/>
            <person name="Spatafora J."/>
            <person name="Kasson M.T."/>
        </authorList>
    </citation>
    <scope>NUCLEOTIDE SEQUENCE</scope>
    <source>
        <strain evidence="2">NRRL A-21654</strain>
    </source>
</reference>
<dbReference type="AlphaFoldDB" id="A0A8H7BT75"/>
<feature type="compositionally biased region" description="Low complexity" evidence="1">
    <location>
        <begin position="180"/>
        <end position="194"/>
    </location>
</feature>
<feature type="compositionally biased region" description="Low complexity" evidence="1">
    <location>
        <begin position="373"/>
        <end position="386"/>
    </location>
</feature>
<protein>
    <submittedName>
        <fullName evidence="2">Uncharacterized protein</fullName>
    </submittedName>
</protein>
<feature type="compositionally biased region" description="Basic and acidic residues" evidence="1">
    <location>
        <begin position="1"/>
        <end position="11"/>
    </location>
</feature>
<evidence type="ECO:0000256" key="1">
    <source>
        <dbReference type="SAM" id="MobiDB-lite"/>
    </source>
</evidence>
<feature type="compositionally biased region" description="Low complexity" evidence="1">
    <location>
        <begin position="92"/>
        <end position="104"/>
    </location>
</feature>
<dbReference type="OrthoDB" id="2289096at2759"/>
<dbReference type="Proteomes" id="UP000605846">
    <property type="component" value="Unassembled WGS sequence"/>
</dbReference>
<accession>A0A8H7BT75</accession>